<dbReference type="STRING" id="1257118.L8HFU4"/>
<dbReference type="Gene3D" id="3.40.50.150">
    <property type="entry name" value="Vaccinia Virus protein VP39"/>
    <property type="match status" value="1"/>
</dbReference>
<name>L8HFU4_ACACF</name>
<evidence type="ECO:0000313" key="7">
    <source>
        <dbReference type="EMBL" id="ELR23321.1"/>
    </source>
</evidence>
<sequence>MEKGAGSCAGVVGLTLECGTGHARTMRCVECCSNGAHSAWSALWSTSTTPLVSNKAFNSGSKSLTFGQCDLSLFAHVMHAIKTDAEAEGEDLTQWEFVDLGSGMGRVVFAAHLLCSFHRSVGIELVQDLHAIAQAKLEVFLLEPKGEEQQQQRIRFVHGDILEQDWAEGGEEEGERRRKKVIFVTSTCFTDELFERVARKAGGGLEKGGWLVTFTKEVPPAWGLPFVLRRRFSRVKVNWGSVSVFLYKKEEC</sequence>
<accession>L8HFU4</accession>
<dbReference type="InterPro" id="IPR030445">
    <property type="entry name" value="H3-K79_meTrfase"/>
</dbReference>
<dbReference type="GO" id="GO:0051726">
    <property type="term" value="P:regulation of cell cycle"/>
    <property type="evidence" value="ECO:0007669"/>
    <property type="project" value="InterPro"/>
</dbReference>
<evidence type="ECO:0000256" key="4">
    <source>
        <dbReference type="ARBA" id="ARBA00029821"/>
    </source>
</evidence>
<dbReference type="PANTHER" id="PTHR21451:SF19">
    <property type="entry name" value="ACTIVATED IN BLOCKED UNFOLDED PROTEIN RESPONSE"/>
    <property type="match status" value="1"/>
</dbReference>
<dbReference type="RefSeq" id="XP_004352849.1">
    <property type="nucleotide sequence ID" value="XM_004352797.1"/>
</dbReference>
<gene>
    <name evidence="7" type="ORF">ACA1_069050</name>
</gene>
<proteinExistence type="predicted"/>
<evidence type="ECO:0000256" key="2">
    <source>
        <dbReference type="ARBA" id="ARBA00020987"/>
    </source>
</evidence>
<evidence type="ECO:0000256" key="5">
    <source>
        <dbReference type="ARBA" id="ARBA00047770"/>
    </source>
</evidence>
<dbReference type="InterPro" id="IPR029063">
    <property type="entry name" value="SAM-dependent_MTases_sf"/>
</dbReference>
<dbReference type="KEGG" id="acan:ACA1_069050"/>
<dbReference type="InterPro" id="IPR025789">
    <property type="entry name" value="DOT1_dom"/>
</dbReference>
<dbReference type="GO" id="GO:0140956">
    <property type="term" value="F:histone H3K79 trimethyltransferase activity"/>
    <property type="evidence" value="ECO:0007669"/>
    <property type="project" value="UniProtKB-EC"/>
</dbReference>
<keyword evidence="3" id="KW-0156">Chromatin regulator</keyword>
<protein>
    <recommendedName>
        <fullName evidence="2">Histone-lysine N-methyltransferase, H3 lysine-79 specific</fullName>
        <ecNumber evidence="1">2.1.1.360</ecNumber>
    </recommendedName>
    <alternativeName>
        <fullName evidence="4">Histone H3-K79 methyltransferase</fullName>
    </alternativeName>
</protein>
<feature type="domain" description="DOT1" evidence="6">
    <location>
        <begin position="95"/>
        <end position="213"/>
    </location>
</feature>
<dbReference type="AlphaFoldDB" id="L8HFU4"/>
<dbReference type="CDD" id="cd02440">
    <property type="entry name" value="AdoMet_MTases"/>
    <property type="match status" value="1"/>
</dbReference>
<dbReference type="EMBL" id="KB007857">
    <property type="protein sequence ID" value="ELR23321.1"/>
    <property type="molecule type" value="Genomic_DNA"/>
</dbReference>
<evidence type="ECO:0000256" key="3">
    <source>
        <dbReference type="ARBA" id="ARBA00022853"/>
    </source>
</evidence>
<dbReference type="Pfam" id="PF08123">
    <property type="entry name" value="DOT1"/>
    <property type="match status" value="1"/>
</dbReference>
<dbReference type="VEuPathDB" id="AmoebaDB:ACA1_069050"/>
<dbReference type="GeneID" id="14924294"/>
<keyword evidence="8" id="KW-1185">Reference proteome</keyword>
<dbReference type="EC" id="2.1.1.360" evidence="1"/>
<dbReference type="OrthoDB" id="443402at2759"/>
<dbReference type="SUPFAM" id="SSF53335">
    <property type="entry name" value="S-adenosyl-L-methionine-dependent methyltransferases"/>
    <property type="match status" value="1"/>
</dbReference>
<reference evidence="7 8" key="1">
    <citation type="journal article" date="2013" name="Genome Biol.">
        <title>Genome of Acanthamoeba castellanii highlights extensive lateral gene transfer and early evolution of tyrosine kinase signaling.</title>
        <authorList>
            <person name="Clarke M."/>
            <person name="Lohan A.J."/>
            <person name="Liu B."/>
            <person name="Lagkouvardos I."/>
            <person name="Roy S."/>
            <person name="Zafar N."/>
            <person name="Bertelli C."/>
            <person name="Schilde C."/>
            <person name="Kianianmomeni A."/>
            <person name="Burglin T.R."/>
            <person name="Frech C."/>
            <person name="Turcotte B."/>
            <person name="Kopec K.O."/>
            <person name="Synnott J.M."/>
            <person name="Choo C."/>
            <person name="Paponov I."/>
            <person name="Finkler A."/>
            <person name="Soon Heng Tan C."/>
            <person name="Hutchins A.P."/>
            <person name="Weinmeier T."/>
            <person name="Rattei T."/>
            <person name="Chu J.S."/>
            <person name="Gimenez G."/>
            <person name="Irimia M."/>
            <person name="Rigden D.J."/>
            <person name="Fitzpatrick D.A."/>
            <person name="Lorenzo-Morales J."/>
            <person name="Bateman A."/>
            <person name="Chiu C.H."/>
            <person name="Tang P."/>
            <person name="Hegemann P."/>
            <person name="Fromm H."/>
            <person name="Raoult D."/>
            <person name="Greub G."/>
            <person name="Miranda-Saavedra D."/>
            <person name="Chen N."/>
            <person name="Nash P."/>
            <person name="Ginger M.L."/>
            <person name="Horn M."/>
            <person name="Schaap P."/>
            <person name="Caler L."/>
            <person name="Loftus B."/>
        </authorList>
    </citation>
    <scope>NUCLEOTIDE SEQUENCE [LARGE SCALE GENOMIC DNA]</scope>
    <source>
        <strain evidence="7 8">Neff</strain>
    </source>
</reference>
<organism evidence="7 8">
    <name type="scientific">Acanthamoeba castellanii (strain ATCC 30010 / Neff)</name>
    <dbReference type="NCBI Taxonomy" id="1257118"/>
    <lineage>
        <taxon>Eukaryota</taxon>
        <taxon>Amoebozoa</taxon>
        <taxon>Discosea</taxon>
        <taxon>Longamoebia</taxon>
        <taxon>Centramoebida</taxon>
        <taxon>Acanthamoebidae</taxon>
        <taxon>Acanthamoeba</taxon>
    </lineage>
</organism>
<dbReference type="Proteomes" id="UP000011083">
    <property type="component" value="Unassembled WGS sequence"/>
</dbReference>
<evidence type="ECO:0000259" key="6">
    <source>
        <dbReference type="Pfam" id="PF08123"/>
    </source>
</evidence>
<evidence type="ECO:0000256" key="1">
    <source>
        <dbReference type="ARBA" id="ARBA00012190"/>
    </source>
</evidence>
<evidence type="ECO:0000313" key="8">
    <source>
        <dbReference type="Proteomes" id="UP000011083"/>
    </source>
</evidence>
<comment type="catalytic activity">
    <reaction evidence="5">
        <text>L-lysyl(79)-[histone H3] + 3 S-adenosyl-L-methionine = N(6),N(6),N(6)-trimethyl-L-lysyl(79)-[histone H3] + 3 S-adenosyl-L-homocysteine + 3 H(+)</text>
        <dbReference type="Rhea" id="RHEA:60328"/>
        <dbReference type="Rhea" id="RHEA-COMP:15549"/>
        <dbReference type="Rhea" id="RHEA-COMP:15552"/>
        <dbReference type="ChEBI" id="CHEBI:15378"/>
        <dbReference type="ChEBI" id="CHEBI:29969"/>
        <dbReference type="ChEBI" id="CHEBI:57856"/>
        <dbReference type="ChEBI" id="CHEBI:59789"/>
        <dbReference type="ChEBI" id="CHEBI:61961"/>
        <dbReference type="EC" id="2.1.1.360"/>
    </reaction>
</comment>
<dbReference type="PANTHER" id="PTHR21451">
    <property type="entry name" value="HISTONE H3 METHYLTRANSFERASE"/>
    <property type="match status" value="1"/>
</dbReference>